<feature type="transmembrane region" description="Helical" evidence="1">
    <location>
        <begin position="106"/>
        <end position="122"/>
    </location>
</feature>
<organism evidence="2 3">
    <name type="scientific">Candidatus Fimicola merdigallinarum</name>
    <dbReference type="NCBI Taxonomy" id="2840819"/>
    <lineage>
        <taxon>Bacteria</taxon>
        <taxon>Bacillati</taxon>
        <taxon>Bacillota</taxon>
        <taxon>Clostridia</taxon>
        <taxon>Lachnospirales</taxon>
        <taxon>Lachnospiraceae</taxon>
        <taxon>Lachnospiraceae incertae sedis</taxon>
        <taxon>Candidatus Fimicola</taxon>
    </lineage>
</organism>
<accession>A0A9D9H467</accession>
<evidence type="ECO:0000256" key="1">
    <source>
        <dbReference type="SAM" id="Phobius"/>
    </source>
</evidence>
<sequence length="206" mass="23324">MNKDKSEIVFFSICLTFFILFIAINFFHMNYVSVSFLVLGISLVYLYYTKKKVWSLVFGSIVILLYIAGMLSDIIGFGKDILRSIIFVAMGIVMILTYYKTKSPSYATFGSFVMFAGFFVFVEHYDDVALTCASAFFSIIGTSFLFSYIITKGKANILNVVVSILLMLIAIFCLLGGSYYGLKYIYPFSIMCIGLGVFVYRIIKRN</sequence>
<protein>
    <submittedName>
        <fullName evidence="2">Uncharacterized protein</fullName>
    </submittedName>
</protein>
<feature type="transmembrane region" description="Helical" evidence="1">
    <location>
        <begin position="184"/>
        <end position="203"/>
    </location>
</feature>
<dbReference type="EMBL" id="JADIMX010000083">
    <property type="protein sequence ID" value="MBO8434542.1"/>
    <property type="molecule type" value="Genomic_DNA"/>
</dbReference>
<keyword evidence="1" id="KW-0812">Transmembrane</keyword>
<evidence type="ECO:0000313" key="3">
    <source>
        <dbReference type="Proteomes" id="UP000823611"/>
    </source>
</evidence>
<name>A0A9D9H467_9FIRM</name>
<dbReference type="AlphaFoldDB" id="A0A9D9H467"/>
<reference evidence="2" key="2">
    <citation type="journal article" date="2021" name="PeerJ">
        <title>Extensive microbial diversity within the chicken gut microbiome revealed by metagenomics and culture.</title>
        <authorList>
            <person name="Gilroy R."/>
            <person name="Ravi A."/>
            <person name="Getino M."/>
            <person name="Pursley I."/>
            <person name="Horton D.L."/>
            <person name="Alikhan N.F."/>
            <person name="Baker D."/>
            <person name="Gharbi K."/>
            <person name="Hall N."/>
            <person name="Watson M."/>
            <person name="Adriaenssens E.M."/>
            <person name="Foster-Nyarko E."/>
            <person name="Jarju S."/>
            <person name="Secka A."/>
            <person name="Antonio M."/>
            <person name="Oren A."/>
            <person name="Chaudhuri R.R."/>
            <person name="La Ragione R."/>
            <person name="Hildebrand F."/>
            <person name="Pallen M.J."/>
        </authorList>
    </citation>
    <scope>NUCLEOTIDE SEQUENCE</scope>
    <source>
        <strain evidence="2">F6-4510</strain>
    </source>
</reference>
<keyword evidence="1" id="KW-0472">Membrane</keyword>
<proteinExistence type="predicted"/>
<feature type="transmembrane region" description="Helical" evidence="1">
    <location>
        <begin position="55"/>
        <end position="75"/>
    </location>
</feature>
<evidence type="ECO:0000313" key="2">
    <source>
        <dbReference type="EMBL" id="MBO8434542.1"/>
    </source>
</evidence>
<feature type="transmembrane region" description="Helical" evidence="1">
    <location>
        <begin position="157"/>
        <end position="178"/>
    </location>
</feature>
<feature type="transmembrane region" description="Helical" evidence="1">
    <location>
        <begin position="81"/>
        <end position="99"/>
    </location>
</feature>
<gene>
    <name evidence="2" type="ORF">IAC55_04375</name>
</gene>
<feature type="transmembrane region" description="Helical" evidence="1">
    <location>
        <begin position="128"/>
        <end position="150"/>
    </location>
</feature>
<feature type="transmembrane region" description="Helical" evidence="1">
    <location>
        <begin position="7"/>
        <end position="24"/>
    </location>
</feature>
<feature type="transmembrane region" description="Helical" evidence="1">
    <location>
        <begin position="30"/>
        <end position="48"/>
    </location>
</feature>
<keyword evidence="1" id="KW-1133">Transmembrane helix</keyword>
<comment type="caution">
    <text evidence="2">The sequence shown here is derived from an EMBL/GenBank/DDBJ whole genome shotgun (WGS) entry which is preliminary data.</text>
</comment>
<dbReference type="Proteomes" id="UP000823611">
    <property type="component" value="Unassembled WGS sequence"/>
</dbReference>
<reference evidence="2" key="1">
    <citation type="submission" date="2020-10" db="EMBL/GenBank/DDBJ databases">
        <authorList>
            <person name="Gilroy R."/>
        </authorList>
    </citation>
    <scope>NUCLEOTIDE SEQUENCE</scope>
    <source>
        <strain evidence="2">F6-4510</strain>
    </source>
</reference>